<dbReference type="EMBL" id="FNHP01000004">
    <property type="protein sequence ID" value="SDM32156.1"/>
    <property type="molecule type" value="Genomic_DNA"/>
</dbReference>
<dbReference type="Pfam" id="PF03253">
    <property type="entry name" value="UT"/>
    <property type="match status" value="1"/>
</dbReference>
<dbReference type="GO" id="GO:0015204">
    <property type="term" value="F:urea transmembrane transporter activity"/>
    <property type="evidence" value="ECO:0007669"/>
    <property type="project" value="InterPro"/>
</dbReference>
<feature type="transmembrane region" description="Helical" evidence="8">
    <location>
        <begin position="142"/>
        <end position="161"/>
    </location>
</feature>
<keyword evidence="6 8" id="KW-0472">Membrane</keyword>
<evidence type="ECO:0000313" key="10">
    <source>
        <dbReference type="Proteomes" id="UP000198552"/>
    </source>
</evidence>
<evidence type="ECO:0000256" key="8">
    <source>
        <dbReference type="SAM" id="Phobius"/>
    </source>
</evidence>
<dbReference type="GO" id="GO:0005886">
    <property type="term" value="C:plasma membrane"/>
    <property type="evidence" value="ECO:0007669"/>
    <property type="project" value="UniProtKB-SubCell"/>
</dbReference>
<dbReference type="OrthoDB" id="279428at2"/>
<gene>
    <name evidence="9" type="ORF">SAMN05428957_104205</name>
</gene>
<dbReference type="PANTHER" id="PTHR10464">
    <property type="entry name" value="UREA TRANSPORTER"/>
    <property type="match status" value="1"/>
</dbReference>
<dbReference type="STRING" id="1527607.SAMN05428957_104205"/>
<comment type="similarity">
    <text evidence="2">Belongs to the urea transporter family.</text>
</comment>
<dbReference type="InterPro" id="IPR029020">
    <property type="entry name" value="Ammonium/urea_transptr"/>
</dbReference>
<comment type="subcellular location">
    <subcellularLocation>
        <location evidence="1">Cell membrane</location>
        <topology evidence="1">Multi-pass membrane protein</topology>
    </subcellularLocation>
</comment>
<keyword evidence="3" id="KW-1003">Cell membrane</keyword>
<evidence type="ECO:0000256" key="4">
    <source>
        <dbReference type="ARBA" id="ARBA00022692"/>
    </source>
</evidence>
<evidence type="ECO:0000256" key="5">
    <source>
        <dbReference type="ARBA" id="ARBA00022989"/>
    </source>
</evidence>
<evidence type="ECO:0000256" key="3">
    <source>
        <dbReference type="ARBA" id="ARBA00022475"/>
    </source>
</evidence>
<feature type="site" description="Important for channel permeability" evidence="7">
    <location>
        <position position="300"/>
    </location>
</feature>
<sequence length="320" mass="32555">MSTARMGIAHPGAGPLASVLSMLLRGAGQVIFLDNPWTGLLHLAAFCWAAWTGGSGWEVALGAVLGTAASTVTARMLRVPPEALRTGLYGFNGLLVGAGVATFLAPVPAPEMWALLVLAAALSTPVALLLGRALARWRLPGLTMPFIVCTWLALLAARHVLGLEPAPARPLPEVRVAWSAAQLLPATLAGVAQIFFIDNPVSGALVLLGLALHSRACALLTLAGAAIGTACALAAGAPGVAVAHGLWGYSAALVAPAVGCVFRAPGRRSLALALGAVLLALALQAVLPGLLQVVDLPPLTLTFVLATWVFLLPPRPATPA</sequence>
<dbReference type="PIRSF" id="PIRSF016502">
    <property type="entry name" value="Urea_transporter"/>
    <property type="match status" value="1"/>
</dbReference>
<name>A0A1G9S9M0_9BURK</name>
<proteinExistence type="inferred from homology"/>
<dbReference type="InterPro" id="IPR004937">
    <property type="entry name" value="Urea_transporter"/>
</dbReference>
<keyword evidence="5 8" id="KW-1133">Transmembrane helix</keyword>
<feature type="transmembrane region" description="Helical" evidence="8">
    <location>
        <begin position="271"/>
        <end position="290"/>
    </location>
</feature>
<evidence type="ECO:0000256" key="2">
    <source>
        <dbReference type="ARBA" id="ARBA00005914"/>
    </source>
</evidence>
<dbReference type="Gene3D" id="1.10.3430.10">
    <property type="entry name" value="Ammonium transporter AmtB like domains"/>
    <property type="match status" value="1"/>
</dbReference>
<dbReference type="Proteomes" id="UP000198552">
    <property type="component" value="Unassembled WGS sequence"/>
</dbReference>
<evidence type="ECO:0000313" key="9">
    <source>
        <dbReference type="EMBL" id="SDM32156.1"/>
    </source>
</evidence>
<keyword evidence="4 8" id="KW-0812">Transmembrane</keyword>
<feature type="transmembrane region" description="Helical" evidence="8">
    <location>
        <begin position="218"/>
        <end position="240"/>
    </location>
</feature>
<dbReference type="PANTHER" id="PTHR10464:SF4">
    <property type="entry name" value="UREA TRANSPORTER"/>
    <property type="match status" value="1"/>
</dbReference>
<feature type="transmembrane region" description="Helical" evidence="8">
    <location>
        <begin position="246"/>
        <end position="264"/>
    </location>
</feature>
<evidence type="ECO:0000256" key="6">
    <source>
        <dbReference type="ARBA" id="ARBA00023136"/>
    </source>
</evidence>
<dbReference type="AlphaFoldDB" id="A0A1G9S9M0"/>
<feature type="transmembrane region" description="Helical" evidence="8">
    <location>
        <begin position="113"/>
        <end position="130"/>
    </location>
</feature>
<protein>
    <submittedName>
        <fullName evidence="9">Urea transporter</fullName>
    </submittedName>
</protein>
<evidence type="ECO:0000256" key="1">
    <source>
        <dbReference type="ARBA" id="ARBA00004651"/>
    </source>
</evidence>
<feature type="transmembrane region" description="Helical" evidence="8">
    <location>
        <begin position="89"/>
        <end position="107"/>
    </location>
</feature>
<accession>A0A1G9S9M0</accession>
<organism evidence="9 10">
    <name type="scientific">Oryzisolibacter propanilivorax</name>
    <dbReference type="NCBI Taxonomy" id="1527607"/>
    <lineage>
        <taxon>Bacteria</taxon>
        <taxon>Pseudomonadati</taxon>
        <taxon>Pseudomonadota</taxon>
        <taxon>Betaproteobacteria</taxon>
        <taxon>Burkholderiales</taxon>
        <taxon>Comamonadaceae</taxon>
        <taxon>Oryzisolibacter</taxon>
    </lineage>
</organism>
<dbReference type="RefSeq" id="WP_091568949.1">
    <property type="nucleotide sequence ID" value="NZ_FNHP01000004.1"/>
</dbReference>
<feature type="transmembrane region" description="Helical" evidence="8">
    <location>
        <begin position="296"/>
        <end position="313"/>
    </location>
</feature>
<keyword evidence="10" id="KW-1185">Reference proteome</keyword>
<reference evidence="10" key="1">
    <citation type="submission" date="2016-10" db="EMBL/GenBank/DDBJ databases">
        <authorList>
            <person name="Varghese N."/>
            <person name="Submissions S."/>
        </authorList>
    </citation>
    <scope>NUCLEOTIDE SEQUENCE [LARGE SCALE GENOMIC DNA]</scope>
    <source>
        <strain evidence="10">EPL6</strain>
    </source>
</reference>
<evidence type="ECO:0000256" key="7">
    <source>
        <dbReference type="PIRSR" id="PIRSR016502-1"/>
    </source>
</evidence>